<dbReference type="InterPro" id="IPR004393">
    <property type="entry name" value="NadC"/>
</dbReference>
<dbReference type="PANTHER" id="PTHR32179">
    <property type="entry name" value="NICOTINATE-NUCLEOTIDE PYROPHOSPHORYLASE [CARBOXYLATING]"/>
    <property type="match status" value="1"/>
</dbReference>
<dbReference type="RefSeq" id="WP_023949553.1">
    <property type="nucleotide sequence ID" value="NZ_JAERIV010000021.1"/>
</dbReference>
<evidence type="ECO:0000256" key="7">
    <source>
        <dbReference type="ARBA" id="ARBA00022679"/>
    </source>
</evidence>
<proteinExistence type="inferred from homology"/>
<dbReference type="GO" id="GO:0009435">
    <property type="term" value="P:NAD+ biosynthetic process"/>
    <property type="evidence" value="ECO:0007669"/>
    <property type="project" value="UniProtKB-UniPathway"/>
</dbReference>
<dbReference type="GO" id="GO:0004514">
    <property type="term" value="F:nicotinate-nucleotide diphosphorylase (carboxylating) activity"/>
    <property type="evidence" value="ECO:0007669"/>
    <property type="project" value="UniProtKB-EC"/>
</dbReference>
<feature type="domain" description="Quinolinate phosphoribosyl transferase N-terminal" evidence="11">
    <location>
        <begin position="17"/>
        <end position="100"/>
    </location>
</feature>
<dbReference type="Gene3D" id="3.20.20.70">
    <property type="entry name" value="Aldolase class I"/>
    <property type="match status" value="1"/>
</dbReference>
<dbReference type="Proteomes" id="UP000250166">
    <property type="component" value="Unassembled WGS sequence"/>
</dbReference>
<reference evidence="12 13" key="1">
    <citation type="submission" date="2018-06" db="EMBL/GenBank/DDBJ databases">
        <authorList>
            <consortium name="Pathogen Informatics"/>
            <person name="Doyle S."/>
        </authorList>
    </citation>
    <scope>NUCLEOTIDE SEQUENCE [LARGE SCALE GENOMIC DNA]</scope>
    <source>
        <strain evidence="12 13">NCTC13102</strain>
    </source>
</reference>
<evidence type="ECO:0000259" key="10">
    <source>
        <dbReference type="Pfam" id="PF01729"/>
    </source>
</evidence>
<dbReference type="InterPro" id="IPR036068">
    <property type="entry name" value="Nicotinate_pribotase-like_C"/>
</dbReference>
<sequence length="272" mass="30842">MRDFIESILCEDYGRGDLFEEVFEKSNKQAKAYVIAREEGIFSGEKYITRLCEQCGIEILSSKKDKESFEANEKLLQISGIYTQILKIERSLLNLLQHSSGIATLTHLYVKALKDSPTKLLDTRKTRPLLREFEKYSVRNGGASNHRFGLDTLLMLKDTHLRHIHNLESFIKSARERLSFGTNIEIECENLELFERALRAGADILMCDNMPIAQIQKAIAMRNATNPKTLVELSGNITLDNIALYGSLGADAISCGAIIHQARWIDMSMKMH</sequence>
<name>A0A2X3BG32_9HELI</name>
<dbReference type="Pfam" id="PF01729">
    <property type="entry name" value="QRPTase_C"/>
    <property type="match status" value="1"/>
</dbReference>
<evidence type="ECO:0000256" key="8">
    <source>
        <dbReference type="ARBA" id="ARBA00033102"/>
    </source>
</evidence>
<evidence type="ECO:0000256" key="4">
    <source>
        <dbReference type="ARBA" id="ARBA00011944"/>
    </source>
</evidence>
<dbReference type="InterPro" id="IPR037128">
    <property type="entry name" value="Quinolinate_PRibosylTase_N_sf"/>
</dbReference>
<dbReference type="EC" id="2.4.2.19" evidence="4"/>
<gene>
    <name evidence="12" type="primary">nadC</name>
    <name evidence="12" type="ORF">NCTC13102_01201</name>
</gene>
<dbReference type="SUPFAM" id="SSF51690">
    <property type="entry name" value="Nicotinate/Quinolinate PRTase C-terminal domain-like"/>
    <property type="match status" value="1"/>
</dbReference>
<keyword evidence="5" id="KW-0662">Pyridine nucleotide biosynthesis</keyword>
<accession>A0A2X3BG32</accession>
<dbReference type="FunFam" id="3.20.20.70:FF:000030">
    <property type="entry name" value="Nicotinate-nucleotide pyrophosphorylase, carboxylating"/>
    <property type="match status" value="1"/>
</dbReference>
<evidence type="ECO:0000256" key="3">
    <source>
        <dbReference type="ARBA" id="ARBA00009400"/>
    </source>
</evidence>
<evidence type="ECO:0000313" key="13">
    <source>
        <dbReference type="Proteomes" id="UP000250166"/>
    </source>
</evidence>
<evidence type="ECO:0000256" key="6">
    <source>
        <dbReference type="ARBA" id="ARBA00022676"/>
    </source>
</evidence>
<dbReference type="SUPFAM" id="SSF54675">
    <property type="entry name" value="Nicotinate/Quinolinate PRTase N-terminal domain-like"/>
    <property type="match status" value="1"/>
</dbReference>
<keyword evidence="6 9" id="KW-0328">Glycosyltransferase</keyword>
<dbReference type="InterPro" id="IPR027277">
    <property type="entry name" value="NadC/ModD"/>
</dbReference>
<dbReference type="NCBIfam" id="TIGR00078">
    <property type="entry name" value="nadC"/>
    <property type="match status" value="1"/>
</dbReference>
<comment type="function">
    <text evidence="1">Involved in the catabolism of quinolinic acid (QA).</text>
</comment>
<evidence type="ECO:0000256" key="1">
    <source>
        <dbReference type="ARBA" id="ARBA00003237"/>
    </source>
</evidence>
<dbReference type="Pfam" id="PF02749">
    <property type="entry name" value="QRPTase_N"/>
    <property type="match status" value="1"/>
</dbReference>
<dbReference type="PANTHER" id="PTHR32179:SF3">
    <property type="entry name" value="NICOTINATE-NUCLEOTIDE PYROPHOSPHORYLASE [CARBOXYLATING]"/>
    <property type="match status" value="1"/>
</dbReference>
<dbReference type="InterPro" id="IPR022412">
    <property type="entry name" value="Quinolinate_PRibosylTrfase_N"/>
</dbReference>
<dbReference type="AlphaFoldDB" id="A0A2X3BG32"/>
<dbReference type="InterPro" id="IPR002638">
    <property type="entry name" value="Quinolinate_PRibosylTrfase_C"/>
</dbReference>
<feature type="domain" description="Quinolinate phosphoribosyl transferase C-terminal" evidence="10">
    <location>
        <begin position="102"/>
        <end position="270"/>
    </location>
</feature>
<dbReference type="PIRSF" id="PIRSF006250">
    <property type="entry name" value="NadC_ModD"/>
    <property type="match status" value="1"/>
</dbReference>
<evidence type="ECO:0000256" key="9">
    <source>
        <dbReference type="PIRNR" id="PIRNR006250"/>
    </source>
</evidence>
<organism evidence="12 13">
    <name type="scientific">Helicobacter fennelliae</name>
    <dbReference type="NCBI Taxonomy" id="215"/>
    <lineage>
        <taxon>Bacteria</taxon>
        <taxon>Pseudomonadati</taxon>
        <taxon>Campylobacterota</taxon>
        <taxon>Epsilonproteobacteria</taxon>
        <taxon>Campylobacterales</taxon>
        <taxon>Helicobacteraceae</taxon>
        <taxon>Helicobacter</taxon>
    </lineage>
</organism>
<keyword evidence="7 9" id="KW-0808">Transferase</keyword>
<protein>
    <recommendedName>
        <fullName evidence="4">nicotinate-nucleotide diphosphorylase (carboxylating)</fullName>
        <ecNumber evidence="4">2.4.2.19</ecNumber>
    </recommendedName>
    <alternativeName>
        <fullName evidence="8">Quinolinate phosphoribosyltransferase [decarboxylating]</fullName>
    </alternativeName>
</protein>
<dbReference type="EMBL" id="UAWL01000006">
    <property type="protein sequence ID" value="SQB98734.1"/>
    <property type="molecule type" value="Genomic_DNA"/>
</dbReference>
<comment type="pathway">
    <text evidence="2">Cofactor biosynthesis; NAD(+) biosynthesis; nicotinate D-ribonucleotide from quinolinate: step 1/1.</text>
</comment>
<comment type="similarity">
    <text evidence="3 9">Belongs to the NadC/ModD family.</text>
</comment>
<evidence type="ECO:0000259" key="11">
    <source>
        <dbReference type="Pfam" id="PF02749"/>
    </source>
</evidence>
<evidence type="ECO:0000256" key="2">
    <source>
        <dbReference type="ARBA" id="ARBA00004893"/>
    </source>
</evidence>
<dbReference type="CDD" id="cd01572">
    <property type="entry name" value="QPRTase"/>
    <property type="match status" value="1"/>
</dbReference>
<dbReference type="Gene3D" id="3.90.1170.20">
    <property type="entry name" value="Quinolinate phosphoribosyl transferase, N-terminal domain"/>
    <property type="match status" value="1"/>
</dbReference>
<evidence type="ECO:0000313" key="12">
    <source>
        <dbReference type="EMBL" id="SQB98734.1"/>
    </source>
</evidence>
<dbReference type="GO" id="GO:0005737">
    <property type="term" value="C:cytoplasm"/>
    <property type="evidence" value="ECO:0007669"/>
    <property type="project" value="TreeGrafter"/>
</dbReference>
<evidence type="ECO:0000256" key="5">
    <source>
        <dbReference type="ARBA" id="ARBA00022642"/>
    </source>
</evidence>
<dbReference type="UniPathway" id="UPA00253">
    <property type="reaction ID" value="UER00331"/>
</dbReference>
<dbReference type="GO" id="GO:0034213">
    <property type="term" value="P:quinolinate catabolic process"/>
    <property type="evidence" value="ECO:0007669"/>
    <property type="project" value="TreeGrafter"/>
</dbReference>
<dbReference type="InterPro" id="IPR013785">
    <property type="entry name" value="Aldolase_TIM"/>
</dbReference>